<organism>
    <name type="scientific">Pediculus humanus subsp. corporis</name>
    <name type="common">Body louse</name>
    <dbReference type="NCBI Taxonomy" id="121224"/>
    <lineage>
        <taxon>Eukaryota</taxon>
        <taxon>Metazoa</taxon>
        <taxon>Ecdysozoa</taxon>
        <taxon>Arthropoda</taxon>
        <taxon>Hexapoda</taxon>
        <taxon>Insecta</taxon>
        <taxon>Pterygota</taxon>
        <taxon>Neoptera</taxon>
        <taxon>Paraneoptera</taxon>
        <taxon>Psocodea</taxon>
        <taxon>Troctomorpha</taxon>
        <taxon>Phthiraptera</taxon>
        <taxon>Anoplura</taxon>
        <taxon>Pediculidae</taxon>
        <taxon>Pediculus</taxon>
    </lineage>
</organism>
<evidence type="ECO:0000313" key="4">
    <source>
        <dbReference type="EMBL" id="EEB16761.1"/>
    </source>
</evidence>
<name>E0VTQ5_PEDHC</name>
<dbReference type="VEuPathDB" id="VectorBase:PHUM435310"/>
<dbReference type="OrthoDB" id="207378at2759"/>
<keyword evidence="1" id="KW-0472">Membrane</keyword>
<dbReference type="EMBL" id="AAZO01005318">
    <property type="status" value="NOT_ANNOTATED_CDS"/>
    <property type="molecule type" value="Genomic_DNA"/>
</dbReference>
<evidence type="ECO:0000313" key="6">
    <source>
        <dbReference type="Proteomes" id="UP000009046"/>
    </source>
</evidence>
<reference evidence="5" key="3">
    <citation type="submission" date="2021-02" db="UniProtKB">
        <authorList>
            <consortium name="EnsemblMetazoa"/>
        </authorList>
    </citation>
    <scope>IDENTIFICATION</scope>
    <source>
        <strain evidence="5">USDA</strain>
    </source>
</reference>
<dbReference type="AlphaFoldDB" id="E0VTQ5"/>
<reference evidence="4" key="1">
    <citation type="submission" date="2007-04" db="EMBL/GenBank/DDBJ databases">
        <title>Annotation of Pediculus humanus corporis strain USDA.</title>
        <authorList>
            <person name="Kirkness E."/>
            <person name="Hannick L."/>
            <person name="Hass B."/>
            <person name="Bruggner R."/>
            <person name="Lawson D."/>
            <person name="Bidwell S."/>
            <person name="Joardar V."/>
            <person name="Caler E."/>
            <person name="Walenz B."/>
            <person name="Inman J."/>
            <person name="Schobel S."/>
            <person name="Galinsky K."/>
            <person name="Amedeo P."/>
            <person name="Strausberg R."/>
        </authorList>
    </citation>
    <scope>NUCLEOTIDE SEQUENCE</scope>
    <source>
        <strain evidence="4">USDA</strain>
    </source>
</reference>
<feature type="transmembrane region" description="Helical" evidence="1">
    <location>
        <begin position="113"/>
        <end position="138"/>
    </location>
</feature>
<gene>
    <name evidence="5" type="primary">8230569</name>
    <name evidence="4" type="ORF">Phum_PHUM435310</name>
</gene>
<evidence type="ECO:0000256" key="1">
    <source>
        <dbReference type="SAM" id="Phobius"/>
    </source>
</evidence>
<accession>E0VTQ5</accession>
<keyword evidence="1" id="KW-1133">Transmembrane helix</keyword>
<dbReference type="eggNOG" id="KOG3700">
    <property type="taxonomic scope" value="Eukaryota"/>
</dbReference>
<dbReference type="EnsemblMetazoa" id="PHUM435310-RA">
    <property type="protein sequence ID" value="PHUM435310-PA"/>
    <property type="gene ID" value="PHUM435310"/>
</dbReference>
<dbReference type="Proteomes" id="UP000009046">
    <property type="component" value="Unassembled WGS sequence"/>
</dbReference>
<dbReference type="Pfam" id="PF01757">
    <property type="entry name" value="Acyl_transf_3"/>
    <property type="match status" value="1"/>
</dbReference>
<dbReference type="EMBL" id="DS235769">
    <property type="protein sequence ID" value="EEB16761.1"/>
    <property type="molecule type" value="Genomic_DNA"/>
</dbReference>
<dbReference type="OMA" id="LWVIAGH"/>
<dbReference type="EMBL" id="AAZO01005317">
    <property type="status" value="NOT_ANNOTATED_CDS"/>
    <property type="molecule type" value="Genomic_DNA"/>
</dbReference>
<feature type="transmembrane region" description="Helical" evidence="1">
    <location>
        <begin position="480"/>
        <end position="501"/>
    </location>
</feature>
<dbReference type="InterPro" id="IPR052728">
    <property type="entry name" value="O2_lipid_transport_reg"/>
</dbReference>
<feature type="transmembrane region" description="Helical" evidence="1">
    <location>
        <begin position="373"/>
        <end position="391"/>
    </location>
</feature>
<feature type="domain" description="Acyltransferase 3" evidence="2">
    <location>
        <begin position="334"/>
        <end position="562"/>
    </location>
</feature>
<dbReference type="CTD" id="8230569"/>
<evidence type="ECO:0000259" key="2">
    <source>
        <dbReference type="Pfam" id="PF01757"/>
    </source>
</evidence>
<feature type="transmembrane region" description="Helical" evidence="1">
    <location>
        <begin position="289"/>
        <end position="308"/>
    </location>
</feature>
<proteinExistence type="predicted"/>
<keyword evidence="6" id="KW-1185">Reference proteome</keyword>
<evidence type="ECO:0008006" key="7">
    <source>
        <dbReference type="Google" id="ProtNLM"/>
    </source>
</evidence>
<dbReference type="InterPro" id="IPR006621">
    <property type="entry name" value="Nose-resist-to-fluoxetine_N"/>
</dbReference>
<dbReference type="KEGG" id="phu:Phum_PHUM435310"/>
<reference evidence="4" key="2">
    <citation type="submission" date="2007-04" db="EMBL/GenBank/DDBJ databases">
        <title>The genome of the human body louse.</title>
        <authorList>
            <consortium name="The Human Body Louse Genome Consortium"/>
            <person name="Kirkness E."/>
            <person name="Walenz B."/>
            <person name="Hass B."/>
            <person name="Bruggner R."/>
            <person name="Strausberg R."/>
        </authorList>
    </citation>
    <scope>NUCLEOTIDE SEQUENCE</scope>
    <source>
        <strain evidence="4">USDA</strain>
    </source>
</reference>
<feature type="transmembrane region" description="Helical" evidence="1">
    <location>
        <begin position="440"/>
        <end position="460"/>
    </location>
</feature>
<sequence length="584" mass="66100">MLLDATGSYAHTFLFGNDYWLGSQSACLDFLNAKNESPPFPVSYYTAKYQINLNTTTLQQRKFRPVTMGLCLPSECKKNDLKTIMEKYVPDVVTLKSLRKVPNPNYNFYLEPMAIILAVVLVIAILMMITGTWIDLLLDQKKKINNQGQRNKEIGQNKISIKISTIEKLKFFVSHHVEGNIRGSELGLVENTNSIADSTSTPSVASFESSENKLSTLTEIFLCFSLKRNLEKISHSKSKDSLSCIHGFRVFSLLWVIAGHTCMITMPFVDNKNFRAIVERDFLFQSISNGAFSVDTFFLLSGLLISYVYFKAETNKRSNENKKKDENLIKSLKTTFCMIWSWYLANDTQFYFLGLLLLLISSRYLKTTAAFTILLLVSSWVTTAVITLYTHHKPSIEEPLGLFDQLYDKPWTRLGPYIVGMAIGFYLAKINCKATYHKGLVTFLWIISIVTTFVLVHGLYNELNEIQSAAYVALSHTAWALSISWIIIACVTGYGGPVNVILSSKILIPISRLTYCAYLIHPLIMLSAMAHMDGPIHLQRDTMIIAIFGYFSMSYLASIVISVLFEAPAVALLRQFHPLKRKFK</sequence>
<feature type="transmembrane region" description="Helical" evidence="1">
    <location>
        <begin position="513"/>
        <end position="532"/>
    </location>
</feature>
<dbReference type="InterPro" id="IPR002656">
    <property type="entry name" value="Acyl_transf_3_dom"/>
</dbReference>
<dbReference type="RefSeq" id="XP_002429499.1">
    <property type="nucleotide sequence ID" value="XM_002429454.1"/>
</dbReference>
<dbReference type="Pfam" id="PF20146">
    <property type="entry name" value="NRF"/>
    <property type="match status" value="1"/>
</dbReference>
<dbReference type="EMBL" id="AAZO01005316">
    <property type="status" value="NOT_ANNOTATED_CDS"/>
    <property type="molecule type" value="Genomic_DNA"/>
</dbReference>
<evidence type="ECO:0000259" key="3">
    <source>
        <dbReference type="Pfam" id="PF20146"/>
    </source>
</evidence>
<dbReference type="PANTHER" id="PTHR11161">
    <property type="entry name" value="O-ACYLTRANSFERASE"/>
    <property type="match status" value="1"/>
</dbReference>
<feature type="transmembrane region" description="Helical" evidence="1">
    <location>
        <begin position="411"/>
        <end position="428"/>
    </location>
</feature>
<keyword evidence="1" id="KW-0812">Transmembrane</keyword>
<feature type="domain" description="Nose resistant-to-fluoxetine protein N-terminal" evidence="3">
    <location>
        <begin position="2"/>
        <end position="85"/>
    </location>
</feature>
<protein>
    <recommendedName>
        <fullName evidence="7">Nose resistant-to-fluoxetine protein N-terminal domain-containing protein</fullName>
    </recommendedName>
</protein>
<dbReference type="GO" id="GO:0016747">
    <property type="term" value="F:acyltransferase activity, transferring groups other than amino-acyl groups"/>
    <property type="evidence" value="ECO:0007669"/>
    <property type="project" value="InterPro"/>
</dbReference>
<dbReference type="GeneID" id="8230569"/>
<evidence type="ECO:0000313" key="5">
    <source>
        <dbReference type="EnsemblMetazoa" id="PHUM435310-PA"/>
    </source>
</evidence>
<dbReference type="InParanoid" id="E0VTQ5"/>
<feature type="transmembrane region" description="Helical" evidence="1">
    <location>
        <begin position="247"/>
        <end position="269"/>
    </location>
</feature>
<feature type="transmembrane region" description="Helical" evidence="1">
    <location>
        <begin position="544"/>
        <end position="573"/>
    </location>
</feature>
<dbReference type="HOGENOM" id="CLU_007874_3_0_1"/>
<dbReference type="PANTHER" id="PTHR11161:SF69">
    <property type="entry name" value="NOSE RESISTANT TO FLUOXETINE PROTEIN 6-LIKE PROTEIN"/>
    <property type="match status" value="1"/>
</dbReference>